<accession>A0AAV2ED84</accession>
<dbReference type="InterPro" id="IPR023153">
    <property type="entry name" value="DarP_sf"/>
</dbReference>
<protein>
    <submittedName>
        <fullName evidence="2">Uncharacterized protein</fullName>
    </submittedName>
</protein>
<evidence type="ECO:0000313" key="3">
    <source>
        <dbReference type="Proteomes" id="UP001497516"/>
    </source>
</evidence>
<organism evidence="2 3">
    <name type="scientific">Linum trigynum</name>
    <dbReference type="NCBI Taxonomy" id="586398"/>
    <lineage>
        <taxon>Eukaryota</taxon>
        <taxon>Viridiplantae</taxon>
        <taxon>Streptophyta</taxon>
        <taxon>Embryophyta</taxon>
        <taxon>Tracheophyta</taxon>
        <taxon>Spermatophyta</taxon>
        <taxon>Magnoliopsida</taxon>
        <taxon>eudicotyledons</taxon>
        <taxon>Gunneridae</taxon>
        <taxon>Pentapetalae</taxon>
        <taxon>rosids</taxon>
        <taxon>fabids</taxon>
        <taxon>Malpighiales</taxon>
        <taxon>Linaceae</taxon>
        <taxon>Linum</taxon>
    </lineage>
</organism>
<dbReference type="PANTHER" id="PTHR36898">
    <property type="entry name" value="OSJNBB0026I12.6 PROTEIN"/>
    <property type="match status" value="1"/>
</dbReference>
<dbReference type="EMBL" id="OZ034817">
    <property type="protein sequence ID" value="CAL1383936.1"/>
    <property type="molecule type" value="Genomic_DNA"/>
</dbReference>
<dbReference type="Pfam" id="PF04751">
    <property type="entry name" value="DarP"/>
    <property type="match status" value="1"/>
</dbReference>
<reference evidence="2 3" key="1">
    <citation type="submission" date="2024-04" db="EMBL/GenBank/DDBJ databases">
        <authorList>
            <person name="Fracassetti M."/>
        </authorList>
    </citation>
    <scope>NUCLEOTIDE SEQUENCE [LARGE SCALE GENOMIC DNA]</scope>
</reference>
<dbReference type="PANTHER" id="PTHR36898:SF1">
    <property type="entry name" value="OS04G0250700 PROTEIN"/>
    <property type="match status" value="1"/>
</dbReference>
<evidence type="ECO:0000256" key="1">
    <source>
        <dbReference type="SAM" id="MobiDB-lite"/>
    </source>
</evidence>
<dbReference type="CDD" id="cd16331">
    <property type="entry name" value="YjgA-like"/>
    <property type="match status" value="1"/>
</dbReference>
<feature type="compositionally biased region" description="Basic and acidic residues" evidence="1">
    <location>
        <begin position="95"/>
        <end position="109"/>
    </location>
</feature>
<dbReference type="InterPro" id="IPR006839">
    <property type="entry name" value="DarP"/>
</dbReference>
<dbReference type="Proteomes" id="UP001497516">
    <property type="component" value="Chromosome 4"/>
</dbReference>
<dbReference type="AlphaFoldDB" id="A0AAV2ED84"/>
<proteinExistence type="predicted"/>
<keyword evidence="3" id="KW-1185">Reference proteome</keyword>
<gene>
    <name evidence="2" type="ORF">LTRI10_LOCUS25175</name>
</gene>
<dbReference type="Gene3D" id="1.10.60.30">
    <property type="entry name" value="PSPTO4464-like domains"/>
    <property type="match status" value="1"/>
</dbReference>
<dbReference type="SUPFAM" id="SSF158710">
    <property type="entry name" value="PSPTO4464-like"/>
    <property type="match status" value="1"/>
</dbReference>
<feature type="compositionally biased region" description="Basic residues" evidence="1">
    <location>
        <begin position="59"/>
        <end position="69"/>
    </location>
</feature>
<feature type="region of interest" description="Disordered" evidence="1">
    <location>
        <begin position="59"/>
        <end position="109"/>
    </location>
</feature>
<name>A0AAV2ED84_9ROSI</name>
<evidence type="ECO:0000313" key="2">
    <source>
        <dbReference type="EMBL" id="CAL1383936.1"/>
    </source>
</evidence>
<sequence>MARLIRPLRQQWPQVNNHHCCRSSPSLHHLLTSPTSTISCCRAAPQIVCFAATPISSHRSVHTRTRARGPRFANAPRSADVDEKEGESGGSDSESDGKKSRNEKKREARRAVRWGMELAAFAPPQIKRILRMAKLEREVFEALTLVKKFGPDVKEGKRRQYNYIGKLLRDVEPELMDALIHATKDGDWSRLQTIPGFKAEEANDKEIEDEFEEEEEVSEEHIEMSTRWFDGLITNDVDITKEVYAVRVVDFDRQELRKLVRKVHAVRERESDGDEESEKKAAAAMATAKKSLNRFLRILAKQMPTDTESNAIEF</sequence>